<dbReference type="InterPro" id="IPR029063">
    <property type="entry name" value="SAM-dependent_MTases_sf"/>
</dbReference>
<sequence length="271" mass="30264">MPEYADSSRTRDETPHERHERWAWIHETAAMTGWDFSPLAGRLVADDPPWDFDQICLDAMAESSRCLDMGTGGGERLSELIDRLDEARPPGEPPPTISAAEGWEPNVPLAASTLQDYGVEVTRYDSEHHPEMPWGDGEFDLVTNRHESYDLAEVARVLSPGGLFLTQQVDGTEAQEFRDLFGGGVGDLHQQLEPCVSDAESQGLSIEAARKWQGTMRFTDVEAVIEYLAYIPWDVPGFAVRSNLDVLRRLAESSEPITVTQKRFLIVAHKP</sequence>
<dbReference type="EMBL" id="JTJZ01000022">
    <property type="protein sequence ID" value="KHS50686.1"/>
    <property type="molecule type" value="Genomic_DNA"/>
</dbReference>
<dbReference type="OrthoDB" id="9795864at2"/>
<reference evidence="1 2" key="1">
    <citation type="submission" date="2014-11" db="EMBL/GenBank/DDBJ databases">
        <title>Draft Genome Sequence of Brevibacterium linens AE038-8.</title>
        <authorList>
            <person name="Maizel D."/>
            <person name="Utturkar S.M."/>
            <person name="Brown S.D."/>
            <person name="Ferrero M."/>
            <person name="Rosen B.P."/>
        </authorList>
    </citation>
    <scope>NUCLEOTIDE SEQUENCE [LARGE SCALE GENOMIC DNA]</scope>
    <source>
        <strain evidence="1 2">AE038-8</strain>
    </source>
</reference>
<organism evidence="1 2">
    <name type="scientific">Brevibacterium linens</name>
    <dbReference type="NCBI Taxonomy" id="1703"/>
    <lineage>
        <taxon>Bacteria</taxon>
        <taxon>Bacillati</taxon>
        <taxon>Actinomycetota</taxon>
        <taxon>Actinomycetes</taxon>
        <taxon>Micrococcales</taxon>
        <taxon>Brevibacteriaceae</taxon>
        <taxon>Brevibacterium</taxon>
    </lineage>
</organism>
<gene>
    <name evidence="1" type="ORF">AE0388_2758</name>
</gene>
<accession>A0A0B8ZWP9</accession>
<dbReference type="PANTHER" id="PTHR43460">
    <property type="entry name" value="METHYLTRANSFERASE"/>
    <property type="match status" value="1"/>
</dbReference>
<evidence type="ECO:0008006" key="3">
    <source>
        <dbReference type="Google" id="ProtNLM"/>
    </source>
</evidence>
<dbReference type="Proteomes" id="UP000031488">
    <property type="component" value="Unassembled WGS sequence"/>
</dbReference>
<evidence type="ECO:0000313" key="2">
    <source>
        <dbReference type="Proteomes" id="UP000031488"/>
    </source>
</evidence>
<dbReference type="InterPro" id="IPR052939">
    <property type="entry name" value="23S_rRNA_MeTrnsfrase_RlmA"/>
</dbReference>
<evidence type="ECO:0000313" key="1">
    <source>
        <dbReference type="EMBL" id="KHS50686.1"/>
    </source>
</evidence>
<dbReference type="RefSeq" id="WP_052240108.1">
    <property type="nucleotide sequence ID" value="NZ_JTJZ01000022.1"/>
</dbReference>
<name>A0A0B8ZWP9_BRELN</name>
<comment type="caution">
    <text evidence="1">The sequence shown here is derived from an EMBL/GenBank/DDBJ whole genome shotgun (WGS) entry which is preliminary data.</text>
</comment>
<dbReference type="Gene3D" id="3.40.50.150">
    <property type="entry name" value="Vaccinia Virus protein VP39"/>
    <property type="match status" value="1"/>
</dbReference>
<keyword evidence="2" id="KW-1185">Reference proteome</keyword>
<protein>
    <recommendedName>
        <fullName evidence="3">Methyltransferase type 11</fullName>
    </recommendedName>
</protein>
<proteinExistence type="predicted"/>
<dbReference type="PANTHER" id="PTHR43460:SF1">
    <property type="entry name" value="METHYLTRANSFERASE TYPE 11 DOMAIN-CONTAINING PROTEIN"/>
    <property type="match status" value="1"/>
</dbReference>
<dbReference type="AlphaFoldDB" id="A0A0B8ZWP9"/>
<dbReference type="PATRIC" id="fig|1703.6.peg.2703"/>
<dbReference type="SUPFAM" id="SSF53335">
    <property type="entry name" value="S-adenosyl-L-methionine-dependent methyltransferases"/>
    <property type="match status" value="1"/>
</dbReference>